<feature type="region of interest" description="Disordered" evidence="1">
    <location>
        <begin position="1"/>
        <end position="118"/>
    </location>
</feature>
<feature type="compositionally biased region" description="Low complexity" evidence="1">
    <location>
        <begin position="166"/>
        <end position="175"/>
    </location>
</feature>
<feature type="compositionally biased region" description="Basic residues" evidence="1">
    <location>
        <begin position="30"/>
        <end position="40"/>
    </location>
</feature>
<sequence length="175" mass="18523">DRGARRKRQDAREQSKHLGRSPPRATSSRAPRRARPRSRRSACDRGSASGPRSVTRAPERAQVDALGEVGRRIGRRRAGELPAMHRRRPPHAAPGGQPYTNRPAGRGGDPIGEGHPARHVVGSTASAASGIAVAPLSVEIRRWALAAGFGAPDVPGPGGGRRRLRANGAGYPRGM</sequence>
<feature type="compositionally biased region" description="Low complexity" evidence="1">
    <location>
        <begin position="20"/>
        <end position="29"/>
    </location>
</feature>
<reference evidence="2" key="1">
    <citation type="submission" date="2020-02" db="EMBL/GenBank/DDBJ databases">
        <authorList>
            <person name="Meier V. D."/>
        </authorList>
    </citation>
    <scope>NUCLEOTIDE SEQUENCE</scope>
    <source>
        <strain evidence="2">AVDCRST_MAG17</strain>
    </source>
</reference>
<organism evidence="2">
    <name type="scientific">uncultured Solirubrobacterales bacterium</name>
    <dbReference type="NCBI Taxonomy" id="768556"/>
    <lineage>
        <taxon>Bacteria</taxon>
        <taxon>Bacillati</taxon>
        <taxon>Actinomycetota</taxon>
        <taxon>Thermoleophilia</taxon>
        <taxon>Solirubrobacterales</taxon>
        <taxon>environmental samples</taxon>
    </lineage>
</organism>
<dbReference type="AlphaFoldDB" id="A0A6J4S757"/>
<feature type="region of interest" description="Disordered" evidence="1">
    <location>
        <begin position="150"/>
        <end position="175"/>
    </location>
</feature>
<accession>A0A6J4S757</accession>
<evidence type="ECO:0000256" key="1">
    <source>
        <dbReference type="SAM" id="MobiDB-lite"/>
    </source>
</evidence>
<dbReference type="EMBL" id="CADCVV010000030">
    <property type="protein sequence ID" value="CAA9485098.1"/>
    <property type="molecule type" value="Genomic_DNA"/>
</dbReference>
<protein>
    <submittedName>
        <fullName evidence="2">Uncharacterized protein</fullName>
    </submittedName>
</protein>
<feature type="non-terminal residue" evidence="2">
    <location>
        <position position="175"/>
    </location>
</feature>
<gene>
    <name evidence="2" type="ORF">AVDCRST_MAG17-407</name>
</gene>
<name>A0A6J4S757_9ACTN</name>
<feature type="non-terminal residue" evidence="2">
    <location>
        <position position="1"/>
    </location>
</feature>
<proteinExistence type="predicted"/>
<evidence type="ECO:0000313" key="2">
    <source>
        <dbReference type="EMBL" id="CAA9485098.1"/>
    </source>
</evidence>